<name>A0A1S9PHK4_9SPHI</name>
<dbReference type="AlphaFoldDB" id="A0A1S9PHK4"/>
<evidence type="ECO:0000313" key="2">
    <source>
        <dbReference type="Proteomes" id="UP000189739"/>
    </source>
</evidence>
<protein>
    <submittedName>
        <fullName evidence="1">Uncharacterized protein</fullName>
    </submittedName>
</protein>
<reference evidence="1 2" key="1">
    <citation type="submission" date="2016-07" db="EMBL/GenBank/DDBJ databases">
        <title>Genomic analysis of zinc-resistant bacterium Mucilaginibacter pedocola TBZ30.</title>
        <authorList>
            <person name="Huang J."/>
            <person name="Tang J."/>
        </authorList>
    </citation>
    <scope>NUCLEOTIDE SEQUENCE [LARGE SCALE GENOMIC DNA]</scope>
    <source>
        <strain evidence="1 2">TBZ30</strain>
    </source>
</reference>
<evidence type="ECO:0000313" key="1">
    <source>
        <dbReference type="EMBL" id="OOQ60405.1"/>
    </source>
</evidence>
<sequence>MNTEKLYFESKFCNETECLPLADAIRASLSIADHYQPECYILKVKKWGEYQVKAYYRVNGQLFYATAKMDRMGNIVEKKSHMQNFSGNVLKVAV</sequence>
<dbReference type="RefSeq" id="WP_078347690.1">
    <property type="nucleotide sequence ID" value="NZ_MBTF01000007.1"/>
</dbReference>
<keyword evidence="2" id="KW-1185">Reference proteome</keyword>
<dbReference type="Proteomes" id="UP000189739">
    <property type="component" value="Unassembled WGS sequence"/>
</dbReference>
<comment type="caution">
    <text evidence="1">The sequence shown here is derived from an EMBL/GenBank/DDBJ whole genome shotgun (WGS) entry which is preliminary data.</text>
</comment>
<dbReference type="EMBL" id="MBTF01000007">
    <property type="protein sequence ID" value="OOQ60405.1"/>
    <property type="molecule type" value="Genomic_DNA"/>
</dbReference>
<organism evidence="1 2">
    <name type="scientific">Mucilaginibacter pedocola</name>
    <dbReference type="NCBI Taxonomy" id="1792845"/>
    <lineage>
        <taxon>Bacteria</taxon>
        <taxon>Pseudomonadati</taxon>
        <taxon>Bacteroidota</taxon>
        <taxon>Sphingobacteriia</taxon>
        <taxon>Sphingobacteriales</taxon>
        <taxon>Sphingobacteriaceae</taxon>
        <taxon>Mucilaginibacter</taxon>
    </lineage>
</organism>
<gene>
    <name evidence="1" type="ORF">BC343_25660</name>
</gene>
<proteinExistence type="predicted"/>
<accession>A0A1S9PHK4</accession>